<keyword evidence="1" id="KW-0812">Transmembrane</keyword>
<keyword evidence="3" id="KW-1185">Reference proteome</keyword>
<gene>
    <name evidence="2" type="ORF">CEUSTIGMA_g6996.t1</name>
</gene>
<keyword evidence="1" id="KW-0472">Membrane</keyword>
<dbReference type="AlphaFoldDB" id="A0A250X900"/>
<comment type="caution">
    <text evidence="2">The sequence shown here is derived from an EMBL/GenBank/DDBJ whole genome shotgun (WGS) entry which is preliminary data.</text>
</comment>
<feature type="transmembrane region" description="Helical" evidence="1">
    <location>
        <begin position="6"/>
        <end position="27"/>
    </location>
</feature>
<evidence type="ECO:0000313" key="2">
    <source>
        <dbReference type="EMBL" id="GAX79555.1"/>
    </source>
</evidence>
<protein>
    <submittedName>
        <fullName evidence="2">Uncharacterized protein</fullName>
    </submittedName>
</protein>
<proteinExistence type="predicted"/>
<accession>A0A250X900</accession>
<name>A0A250X900_9CHLO</name>
<dbReference type="EMBL" id="BEGY01000043">
    <property type="protein sequence ID" value="GAX79555.1"/>
    <property type="molecule type" value="Genomic_DNA"/>
</dbReference>
<evidence type="ECO:0000256" key="1">
    <source>
        <dbReference type="SAM" id="Phobius"/>
    </source>
</evidence>
<evidence type="ECO:0000313" key="3">
    <source>
        <dbReference type="Proteomes" id="UP000232323"/>
    </source>
</evidence>
<organism evidence="2 3">
    <name type="scientific">Chlamydomonas eustigma</name>
    <dbReference type="NCBI Taxonomy" id="1157962"/>
    <lineage>
        <taxon>Eukaryota</taxon>
        <taxon>Viridiplantae</taxon>
        <taxon>Chlorophyta</taxon>
        <taxon>core chlorophytes</taxon>
        <taxon>Chlorophyceae</taxon>
        <taxon>CS clade</taxon>
        <taxon>Chlamydomonadales</taxon>
        <taxon>Chlamydomonadaceae</taxon>
        <taxon>Chlamydomonas</taxon>
    </lineage>
</organism>
<sequence>MRQNVEILISILFFLFLLFPVIVLVKFKVSASRVSRKGYCFCPICVGHRHLKINCSEDLSRTLADPCCSRWSYAIQGDSQVETSNSNAKSRTCAHHNQCDSAR</sequence>
<keyword evidence="1" id="KW-1133">Transmembrane helix</keyword>
<dbReference type="Proteomes" id="UP000232323">
    <property type="component" value="Unassembled WGS sequence"/>
</dbReference>
<reference evidence="2 3" key="1">
    <citation type="submission" date="2017-08" db="EMBL/GenBank/DDBJ databases">
        <title>Acidophilic green algal genome provides insights into adaptation to an acidic environment.</title>
        <authorList>
            <person name="Hirooka S."/>
            <person name="Hirose Y."/>
            <person name="Kanesaki Y."/>
            <person name="Higuchi S."/>
            <person name="Fujiwara T."/>
            <person name="Onuma R."/>
            <person name="Era A."/>
            <person name="Ohbayashi R."/>
            <person name="Uzuka A."/>
            <person name="Nozaki H."/>
            <person name="Yoshikawa H."/>
            <person name="Miyagishima S.Y."/>
        </authorList>
    </citation>
    <scope>NUCLEOTIDE SEQUENCE [LARGE SCALE GENOMIC DNA]</scope>
    <source>
        <strain evidence="2 3">NIES-2499</strain>
    </source>
</reference>